<evidence type="ECO:0000313" key="3">
    <source>
        <dbReference type="Proteomes" id="UP000319148"/>
    </source>
</evidence>
<keyword evidence="3" id="KW-1185">Reference proteome</keyword>
<feature type="compositionally biased region" description="Polar residues" evidence="1">
    <location>
        <begin position="1"/>
        <end position="10"/>
    </location>
</feature>
<accession>A0A501PH37</accession>
<evidence type="ECO:0000313" key="2">
    <source>
        <dbReference type="EMBL" id="TPD59352.1"/>
    </source>
</evidence>
<gene>
    <name evidence="2" type="ORF">FIV46_11195</name>
</gene>
<dbReference type="Proteomes" id="UP000319148">
    <property type="component" value="Unassembled WGS sequence"/>
</dbReference>
<proteinExistence type="predicted"/>
<feature type="region of interest" description="Disordered" evidence="1">
    <location>
        <begin position="1"/>
        <end position="32"/>
    </location>
</feature>
<dbReference type="AlphaFoldDB" id="A0A501PH37"/>
<dbReference type="OrthoDB" id="9786548at2"/>
<sequence>MSEASQVDPNSQDERSEVLDTQNSPPEESVSARLEKLKEPLEVPLHLEDLNEKVKSVSEEYLKWVEKNIEALEYLSTLARKDPEHSGTYLTIMSQKASEIGLLGAGFHYPLMAVAADSLRYFVSEVGRYDKKSAEIIDAHIKAMRVIRDKNIQDHGGLLGRKILFRLETAVNSSIKKVKW</sequence>
<dbReference type="RefSeq" id="WP_139941016.1">
    <property type="nucleotide sequence ID" value="NZ_JBHSYP010000006.1"/>
</dbReference>
<reference evidence="3" key="1">
    <citation type="submission" date="2019-06" db="EMBL/GenBank/DDBJ databases">
        <title>The complete genome of Emcibacter congregatus ZYLT.</title>
        <authorList>
            <person name="Zhao Z."/>
        </authorList>
    </citation>
    <scope>NUCLEOTIDE SEQUENCE [LARGE SCALE GENOMIC DNA]</scope>
    <source>
        <strain evidence="3">MCCC 1A06723</strain>
    </source>
</reference>
<evidence type="ECO:0000256" key="1">
    <source>
        <dbReference type="SAM" id="MobiDB-lite"/>
    </source>
</evidence>
<protein>
    <submittedName>
        <fullName evidence="2">Uncharacterized protein</fullName>
    </submittedName>
</protein>
<dbReference type="EMBL" id="VFIY01000014">
    <property type="protein sequence ID" value="TPD59352.1"/>
    <property type="molecule type" value="Genomic_DNA"/>
</dbReference>
<organism evidence="2 3">
    <name type="scientific">Emcibacter nanhaiensis</name>
    <dbReference type="NCBI Taxonomy" id="1505037"/>
    <lineage>
        <taxon>Bacteria</taxon>
        <taxon>Pseudomonadati</taxon>
        <taxon>Pseudomonadota</taxon>
        <taxon>Alphaproteobacteria</taxon>
        <taxon>Emcibacterales</taxon>
        <taxon>Emcibacteraceae</taxon>
        <taxon>Emcibacter</taxon>
    </lineage>
</organism>
<comment type="caution">
    <text evidence="2">The sequence shown here is derived from an EMBL/GenBank/DDBJ whole genome shotgun (WGS) entry which is preliminary data.</text>
</comment>
<name>A0A501PH37_9PROT</name>